<reference evidence="2" key="1">
    <citation type="submission" date="2018-01" db="EMBL/GenBank/DDBJ databases">
        <title>An insight into the sialome of Amazonian anophelines.</title>
        <authorList>
            <person name="Ribeiro J.M."/>
            <person name="Scarpassa V."/>
            <person name="Calvo E."/>
        </authorList>
    </citation>
    <scope>NUCLEOTIDE SEQUENCE</scope>
</reference>
<dbReference type="AlphaFoldDB" id="A0A2M4D9Q5"/>
<feature type="chain" id="PRO_5014695228" evidence="1">
    <location>
        <begin position="17"/>
        <end position="88"/>
    </location>
</feature>
<evidence type="ECO:0000256" key="1">
    <source>
        <dbReference type="SAM" id="SignalP"/>
    </source>
</evidence>
<dbReference type="EMBL" id="GGFL01009610">
    <property type="protein sequence ID" value="MBW73788.1"/>
    <property type="molecule type" value="Transcribed_RNA"/>
</dbReference>
<proteinExistence type="predicted"/>
<organism evidence="2">
    <name type="scientific">Anopheles darlingi</name>
    <name type="common">Mosquito</name>
    <dbReference type="NCBI Taxonomy" id="43151"/>
    <lineage>
        <taxon>Eukaryota</taxon>
        <taxon>Metazoa</taxon>
        <taxon>Ecdysozoa</taxon>
        <taxon>Arthropoda</taxon>
        <taxon>Hexapoda</taxon>
        <taxon>Insecta</taxon>
        <taxon>Pterygota</taxon>
        <taxon>Neoptera</taxon>
        <taxon>Endopterygota</taxon>
        <taxon>Diptera</taxon>
        <taxon>Nematocera</taxon>
        <taxon>Culicoidea</taxon>
        <taxon>Culicidae</taxon>
        <taxon>Anophelinae</taxon>
        <taxon>Anopheles</taxon>
    </lineage>
</organism>
<sequence>MMEALLLLLLLQSFGCYRLLRTVIRISHAYNRCAGCILSLVPLSVRALQQYNVCVCGVLSVLDVLCPGGELLSSRRIFIEYRTTDRML</sequence>
<feature type="signal peptide" evidence="1">
    <location>
        <begin position="1"/>
        <end position="16"/>
    </location>
</feature>
<evidence type="ECO:0000313" key="2">
    <source>
        <dbReference type="EMBL" id="MBW73788.1"/>
    </source>
</evidence>
<name>A0A2M4D9Q5_ANODA</name>
<protein>
    <submittedName>
        <fullName evidence="2">Putative secreted protein</fullName>
    </submittedName>
</protein>
<accession>A0A2M4D9Q5</accession>
<keyword evidence="1" id="KW-0732">Signal</keyword>